<gene>
    <name evidence="1" type="primary">PowCR01_000238700</name>
    <name evidence="1" type="ORF">POWCR01_000238700</name>
</gene>
<accession>A0A1C3KKZ0</accession>
<name>A0A1C3KKZ0_PLAOA</name>
<protein>
    <recommendedName>
        <fullName evidence="3">PIR protein</fullName>
    </recommendedName>
</protein>
<dbReference type="EMBL" id="FLRJ01000766">
    <property type="protein sequence ID" value="SBT74652.1"/>
    <property type="molecule type" value="Genomic_DNA"/>
</dbReference>
<proteinExistence type="predicted"/>
<evidence type="ECO:0008006" key="3">
    <source>
        <dbReference type="Google" id="ProtNLM"/>
    </source>
</evidence>
<dbReference type="VEuPathDB" id="PlasmoDB:POWCR01_000238700"/>
<sequence>MSSLPNNFTYEEFKNKHTFLEKLKFSILYNEFYNHTEFYGNARTYCTEIKNGMLFPYEDENLILNFCHNLYKINVKINGWQDLLFNYLSENDKTYCTSLKYWLYEEIGKLSPKGQKIDENFQKLKEMLESKIGSKLSVTCTFNELDWDEHQKLKSIYAFMLIYYSNIDAFKVNNNIECKYLDYFGYGLKEYYDSLNRCSAKEESKYCKEFNEFKEFFKEVDLYWKTSEAEKSYIYSGDDTVNCALAIESTYDSLNLSYWHEKKIIHLSDYPNASSKSTIISASSAIGATAGFTNIGSLFGHVKQKDNTMLLNVDEEIHDFAFPISEPEHTNFVDREYKISYFSVDNS</sequence>
<organism evidence="1 2">
    <name type="scientific">Plasmodium ovale</name>
    <name type="common">malaria parasite P. ovale</name>
    <dbReference type="NCBI Taxonomy" id="36330"/>
    <lineage>
        <taxon>Eukaryota</taxon>
        <taxon>Sar</taxon>
        <taxon>Alveolata</taxon>
        <taxon>Apicomplexa</taxon>
        <taxon>Aconoidasida</taxon>
        <taxon>Haemosporida</taxon>
        <taxon>Plasmodiidae</taxon>
        <taxon>Plasmodium</taxon>
        <taxon>Plasmodium (Plasmodium)</taxon>
    </lineage>
</organism>
<reference evidence="1 2" key="1">
    <citation type="submission" date="2016-06" db="EMBL/GenBank/DDBJ databases">
        <authorList>
            <consortium name="Pathogen Informatics"/>
        </authorList>
    </citation>
    <scope>NUCLEOTIDE SEQUENCE [LARGE SCALE GENOMIC DNA]</scope>
</reference>
<evidence type="ECO:0000313" key="1">
    <source>
        <dbReference type="EMBL" id="SBT74652.1"/>
    </source>
</evidence>
<dbReference type="Proteomes" id="UP000243200">
    <property type="component" value="Unassembled WGS sequence"/>
</dbReference>
<evidence type="ECO:0000313" key="2">
    <source>
        <dbReference type="Proteomes" id="UP000243200"/>
    </source>
</evidence>
<dbReference type="AlphaFoldDB" id="A0A1C3KKZ0"/>